<accession>A0A857D5G4</accession>
<evidence type="ECO:0000256" key="1">
    <source>
        <dbReference type="RuleBase" id="RU003494"/>
    </source>
</evidence>
<comment type="similarity">
    <text evidence="1">Belongs to the GST superfamily.</text>
</comment>
<evidence type="ECO:0000259" key="3">
    <source>
        <dbReference type="PROSITE" id="PS50405"/>
    </source>
</evidence>
<dbReference type="InterPro" id="IPR010987">
    <property type="entry name" value="Glutathione-S-Trfase_C-like"/>
</dbReference>
<evidence type="ECO:0000313" key="4">
    <source>
        <dbReference type="EMBL" id="QGZ90509.1"/>
    </source>
</evidence>
<protein>
    <submittedName>
        <fullName evidence="4">Thiol:disulfide oxidoreductase</fullName>
    </submittedName>
</protein>
<dbReference type="AlphaFoldDB" id="A0A857D5G4"/>
<dbReference type="InterPro" id="IPR036249">
    <property type="entry name" value="Thioredoxin-like_sf"/>
</dbReference>
<dbReference type="SUPFAM" id="SSF47616">
    <property type="entry name" value="GST C-terminal domain-like"/>
    <property type="match status" value="1"/>
</dbReference>
<dbReference type="SFLD" id="SFLDG01151">
    <property type="entry name" value="Main.2:_Nu-like"/>
    <property type="match status" value="1"/>
</dbReference>
<name>A0A857D5G4_MICAE</name>
<gene>
    <name evidence="4" type="ORF">GQR42_14155</name>
</gene>
<dbReference type="RefSeq" id="WP_158200449.1">
    <property type="nucleotide sequence ID" value="NZ_CP046973.1"/>
</dbReference>
<organism evidence="4 5">
    <name type="scientific">Microcystis aeruginosa FD4</name>
    <dbReference type="NCBI Taxonomy" id="2686288"/>
    <lineage>
        <taxon>Bacteria</taxon>
        <taxon>Bacillati</taxon>
        <taxon>Cyanobacteriota</taxon>
        <taxon>Cyanophyceae</taxon>
        <taxon>Oscillatoriophycideae</taxon>
        <taxon>Chroococcales</taxon>
        <taxon>Microcystaceae</taxon>
        <taxon>Microcystis</taxon>
    </lineage>
</organism>
<dbReference type="Proteomes" id="UP000438345">
    <property type="component" value="Chromosome"/>
</dbReference>
<feature type="domain" description="GST C-terminal" evidence="3">
    <location>
        <begin position="90"/>
        <end position="212"/>
    </location>
</feature>
<dbReference type="Pfam" id="PF02798">
    <property type="entry name" value="GST_N"/>
    <property type="match status" value="1"/>
</dbReference>
<dbReference type="InterPro" id="IPR004046">
    <property type="entry name" value="GST_C"/>
</dbReference>
<sequence length="229" mass="26306">MIDLYFWPTPNGYKPLIFLEETGLPYQIKPINILRGEQFQADFLEIAPNNRIPAIIDHSPAEGNKPLALFESGSILIYLAEKADQFLASDLGIRHQTIQWLMWQMGGIGPMMGQANHFTRYAPEDIPYAKKRYVSEVKRLLGVMEKQLSDREYLTGDYSIADMACYPWIKFSDLINVPLADFPSVAQWVTRISERPAVKRAYEVGEPIQGDFQMDEEARRLLFDIKSNQ</sequence>
<evidence type="ECO:0000259" key="2">
    <source>
        <dbReference type="PROSITE" id="PS50404"/>
    </source>
</evidence>
<dbReference type="CDD" id="cd03048">
    <property type="entry name" value="GST_N_Ure2p_like"/>
    <property type="match status" value="1"/>
</dbReference>
<dbReference type="PROSITE" id="PS50405">
    <property type="entry name" value="GST_CTER"/>
    <property type="match status" value="1"/>
</dbReference>
<dbReference type="SUPFAM" id="SSF52833">
    <property type="entry name" value="Thioredoxin-like"/>
    <property type="match status" value="1"/>
</dbReference>
<dbReference type="PANTHER" id="PTHR44051">
    <property type="entry name" value="GLUTATHIONE S-TRANSFERASE-RELATED"/>
    <property type="match status" value="1"/>
</dbReference>
<dbReference type="EMBL" id="CP046973">
    <property type="protein sequence ID" value="QGZ90509.1"/>
    <property type="molecule type" value="Genomic_DNA"/>
</dbReference>
<proteinExistence type="inferred from homology"/>
<dbReference type="Pfam" id="PF00043">
    <property type="entry name" value="GST_C"/>
    <property type="match status" value="1"/>
</dbReference>
<dbReference type="Gene3D" id="3.40.30.10">
    <property type="entry name" value="Glutaredoxin"/>
    <property type="match status" value="1"/>
</dbReference>
<reference evidence="4 5" key="1">
    <citation type="submission" date="2019-12" db="EMBL/GenBank/DDBJ databases">
        <title>Complete genome sequence of Microcystis aeruginosa strain FD4.</title>
        <authorList>
            <person name="Urakawa H."/>
        </authorList>
    </citation>
    <scope>NUCLEOTIDE SEQUENCE [LARGE SCALE GENOMIC DNA]</scope>
    <source>
        <strain evidence="4 5">FD4</strain>
    </source>
</reference>
<dbReference type="SFLD" id="SFLDS00019">
    <property type="entry name" value="Glutathione_Transferase_(cytos"/>
    <property type="match status" value="1"/>
</dbReference>
<dbReference type="Gene3D" id="1.20.1050.10">
    <property type="match status" value="1"/>
</dbReference>
<dbReference type="InterPro" id="IPR004045">
    <property type="entry name" value="Glutathione_S-Trfase_N"/>
</dbReference>
<dbReference type="InterPro" id="IPR040079">
    <property type="entry name" value="Glutathione_S-Trfase"/>
</dbReference>
<dbReference type="PANTHER" id="PTHR44051:SF19">
    <property type="entry name" value="DISULFIDE-BOND OXIDOREDUCTASE YFCG"/>
    <property type="match status" value="1"/>
</dbReference>
<dbReference type="SFLD" id="SFLDG00358">
    <property type="entry name" value="Main_(cytGST)"/>
    <property type="match status" value="1"/>
</dbReference>
<dbReference type="PROSITE" id="PS50404">
    <property type="entry name" value="GST_NTER"/>
    <property type="match status" value="1"/>
</dbReference>
<dbReference type="CDD" id="cd10291">
    <property type="entry name" value="GST_C_YfcG_like"/>
    <property type="match status" value="1"/>
</dbReference>
<evidence type="ECO:0000313" key="5">
    <source>
        <dbReference type="Proteomes" id="UP000438345"/>
    </source>
</evidence>
<dbReference type="InterPro" id="IPR036282">
    <property type="entry name" value="Glutathione-S-Trfase_C_sf"/>
</dbReference>
<feature type="domain" description="GST N-terminal" evidence="2">
    <location>
        <begin position="1"/>
        <end position="87"/>
    </location>
</feature>